<protein>
    <submittedName>
        <fullName evidence="2">Glucosamine kinase</fullName>
    </submittedName>
</protein>
<dbReference type="Proteomes" id="UP000192455">
    <property type="component" value="Unassembled WGS sequence"/>
</dbReference>
<gene>
    <name evidence="2" type="ORF">SAMN05421849_1971</name>
</gene>
<organism evidence="2 3">
    <name type="scientific">Pontibaca methylaminivorans</name>
    <dbReference type="NCBI Taxonomy" id="515897"/>
    <lineage>
        <taxon>Bacteria</taxon>
        <taxon>Pseudomonadati</taxon>
        <taxon>Pseudomonadota</taxon>
        <taxon>Alphaproteobacteria</taxon>
        <taxon>Rhodobacterales</taxon>
        <taxon>Roseobacteraceae</taxon>
        <taxon>Pontibaca</taxon>
    </lineage>
</organism>
<feature type="domain" description="ATPase BadF/BadG/BcrA/BcrD type" evidence="1">
    <location>
        <begin position="10"/>
        <end position="258"/>
    </location>
</feature>
<dbReference type="RefSeq" id="WP_076649692.1">
    <property type="nucleotide sequence ID" value="NZ_FTPS01000001.1"/>
</dbReference>
<name>A0A1R3WZH7_9RHOB</name>
<dbReference type="GO" id="GO:0016301">
    <property type="term" value="F:kinase activity"/>
    <property type="evidence" value="ECO:0007669"/>
    <property type="project" value="UniProtKB-KW"/>
</dbReference>
<evidence type="ECO:0000313" key="3">
    <source>
        <dbReference type="Proteomes" id="UP000192455"/>
    </source>
</evidence>
<dbReference type="AlphaFoldDB" id="A0A1R3WZH7"/>
<dbReference type="Gene3D" id="3.30.420.40">
    <property type="match status" value="2"/>
</dbReference>
<keyword evidence="2" id="KW-0808">Transferase</keyword>
<dbReference type="SUPFAM" id="SSF53067">
    <property type="entry name" value="Actin-like ATPase domain"/>
    <property type="match status" value="2"/>
</dbReference>
<evidence type="ECO:0000313" key="2">
    <source>
        <dbReference type="EMBL" id="SIT83746.1"/>
    </source>
</evidence>
<dbReference type="InterPro" id="IPR052519">
    <property type="entry name" value="Euk-type_GlcNAc_Kinase"/>
</dbReference>
<accession>A0A1R3WZH7</accession>
<dbReference type="PANTHER" id="PTHR43190:SF3">
    <property type="entry name" value="N-ACETYL-D-GLUCOSAMINE KINASE"/>
    <property type="match status" value="1"/>
</dbReference>
<keyword evidence="2" id="KW-0418">Kinase</keyword>
<evidence type="ECO:0000259" key="1">
    <source>
        <dbReference type="Pfam" id="PF01869"/>
    </source>
</evidence>
<dbReference type="EMBL" id="FTPS01000001">
    <property type="protein sequence ID" value="SIT83746.1"/>
    <property type="molecule type" value="Genomic_DNA"/>
</dbReference>
<dbReference type="CDD" id="cd24082">
    <property type="entry name" value="ASKHA_NBD_GspK-like"/>
    <property type="match status" value="1"/>
</dbReference>
<reference evidence="2 3" key="1">
    <citation type="submission" date="2017-01" db="EMBL/GenBank/DDBJ databases">
        <authorList>
            <person name="Mah S.A."/>
            <person name="Swanson W.J."/>
            <person name="Moy G.W."/>
            <person name="Vacquier V.D."/>
        </authorList>
    </citation>
    <scope>NUCLEOTIDE SEQUENCE [LARGE SCALE GENOMIC DNA]</scope>
    <source>
        <strain evidence="2 3">DSM 21219</strain>
    </source>
</reference>
<dbReference type="InterPro" id="IPR002731">
    <property type="entry name" value="ATPase_BadF"/>
</dbReference>
<dbReference type="Pfam" id="PF01869">
    <property type="entry name" value="BcrAD_BadFG"/>
    <property type="match status" value="1"/>
</dbReference>
<dbReference type="STRING" id="515897.SAMN05421849_1971"/>
<sequence length="292" mass="29431">MDPARPAYLIGVDGGGSGCRVAIADATGCVLAEAAGGPGNVSADPDQAAANIRAALDEAAAGAGIGADALRHAHAHLGLAGVMSEAEGEAMAARFDFARLRVTDDRPTVLAGALGGADGVVLAIGTGSFIARSRDGAARFVGGWGFVCGDQASGAWLGRGAVEAALLAVDGLREHGQVTRAVLGSVGGDPAMLAHRSLVAPPGWFAEFAPLVVREAAQGDQAGREMMERGADYICRALERLGRGSGEAVCAFGGVSPHYAPYLPEDIRDCVVRPLGRAVDGALRLAARLADG</sequence>
<keyword evidence="3" id="KW-1185">Reference proteome</keyword>
<dbReference type="InterPro" id="IPR043129">
    <property type="entry name" value="ATPase_NBD"/>
</dbReference>
<proteinExistence type="predicted"/>
<dbReference type="PANTHER" id="PTHR43190">
    <property type="entry name" value="N-ACETYL-D-GLUCOSAMINE KINASE"/>
    <property type="match status" value="1"/>
</dbReference>